<feature type="domain" description="TonB-dependent receptor-like beta-barrel" evidence="11">
    <location>
        <begin position="422"/>
        <end position="1015"/>
    </location>
</feature>
<evidence type="ECO:0000256" key="10">
    <source>
        <dbReference type="SAM" id="SignalP"/>
    </source>
</evidence>
<dbReference type="FunFam" id="2.60.40.1120:FF:000003">
    <property type="entry name" value="Outer membrane protein Omp121"/>
    <property type="match status" value="1"/>
</dbReference>
<keyword evidence="5 9" id="KW-0798">TonB box</keyword>
<keyword evidence="14" id="KW-1185">Reference proteome</keyword>
<dbReference type="Gene3D" id="2.170.130.10">
    <property type="entry name" value="TonB-dependent receptor, plug domain"/>
    <property type="match status" value="1"/>
</dbReference>
<comment type="similarity">
    <text evidence="8 9">Belongs to the TonB-dependent receptor family.</text>
</comment>
<dbReference type="Gene3D" id="2.60.40.1120">
    <property type="entry name" value="Carboxypeptidase-like, regulatory domain"/>
    <property type="match status" value="1"/>
</dbReference>
<evidence type="ECO:0000313" key="13">
    <source>
        <dbReference type="EMBL" id="EFA43024.1"/>
    </source>
</evidence>
<evidence type="ECO:0000259" key="12">
    <source>
        <dbReference type="Pfam" id="PF07715"/>
    </source>
</evidence>
<dbReference type="NCBIfam" id="TIGR04057">
    <property type="entry name" value="SusC_RagA_signa"/>
    <property type="match status" value="1"/>
</dbReference>
<dbReference type="AlphaFoldDB" id="D1Q010"/>
<dbReference type="SUPFAM" id="SSF56935">
    <property type="entry name" value="Porins"/>
    <property type="match status" value="1"/>
</dbReference>
<proteinExistence type="inferred from homology"/>
<name>D1Q010_9BACT</name>
<dbReference type="InterPro" id="IPR012910">
    <property type="entry name" value="Plug_dom"/>
</dbReference>
<evidence type="ECO:0000256" key="5">
    <source>
        <dbReference type="ARBA" id="ARBA00023077"/>
    </source>
</evidence>
<keyword evidence="3 8" id="KW-1134">Transmembrane beta strand</keyword>
<dbReference type="HOGENOM" id="CLU_004317_0_2_10"/>
<dbReference type="Pfam" id="PF07715">
    <property type="entry name" value="Plug"/>
    <property type="match status" value="1"/>
</dbReference>
<protein>
    <submittedName>
        <fullName evidence="13">TonB-linked outer membrane protein, SusC/RagA family</fullName>
    </submittedName>
</protein>
<organism evidence="13 14">
    <name type="scientific">Hallella bergensis DSM 17361</name>
    <dbReference type="NCBI Taxonomy" id="585502"/>
    <lineage>
        <taxon>Bacteria</taxon>
        <taxon>Pseudomonadati</taxon>
        <taxon>Bacteroidota</taxon>
        <taxon>Bacteroidia</taxon>
        <taxon>Bacteroidales</taxon>
        <taxon>Prevotellaceae</taxon>
        <taxon>Hallella</taxon>
    </lineage>
</organism>
<feature type="signal peptide" evidence="10">
    <location>
        <begin position="1"/>
        <end position="21"/>
    </location>
</feature>
<keyword evidence="7 8" id="KW-0998">Cell outer membrane</keyword>
<feature type="chain" id="PRO_5003025003" evidence="10">
    <location>
        <begin position="22"/>
        <end position="1056"/>
    </location>
</feature>
<keyword evidence="10" id="KW-0732">Signal</keyword>
<dbReference type="SUPFAM" id="SSF49464">
    <property type="entry name" value="Carboxypeptidase regulatory domain-like"/>
    <property type="match status" value="1"/>
</dbReference>
<dbReference type="InterPro" id="IPR023996">
    <property type="entry name" value="TonB-dep_OMP_SusC/RagA"/>
</dbReference>
<evidence type="ECO:0000256" key="2">
    <source>
        <dbReference type="ARBA" id="ARBA00022448"/>
    </source>
</evidence>
<keyword evidence="6 8" id="KW-0472">Membrane</keyword>
<dbReference type="InterPro" id="IPR023997">
    <property type="entry name" value="TonB-dep_OMP_SusC/RagA_CS"/>
</dbReference>
<gene>
    <name evidence="13" type="ORF">HMPREF0645_2545</name>
</gene>
<comment type="subcellular location">
    <subcellularLocation>
        <location evidence="1 8">Cell outer membrane</location>
        <topology evidence="1 8">Multi-pass membrane protein</topology>
    </subcellularLocation>
</comment>
<comment type="caution">
    <text evidence="13">The sequence shown here is derived from an EMBL/GenBank/DDBJ whole genome shotgun (WGS) entry which is preliminary data.</text>
</comment>
<feature type="domain" description="TonB-dependent receptor plug" evidence="12">
    <location>
        <begin position="114"/>
        <end position="218"/>
    </location>
</feature>
<sequence length="1056" mass="116424">MKQLRFISLLLTLMFATMMQAQNDQISGTVIDATGEPIIGASVLEQGSTRGTVTDIDGNFAFRGKSGATLVISYVGYATQRVPAGQNLKITLKEDHETLNEIVVVGYGVQKKSVVTASIAKVNTEDLETTAPLRMDNALKGLASGVTVTSSSGQPGAAAQIRIRGIGTINASDPLYIVDGMPIEGGLDYLNPTDIASIEVLKDAASGAIYGSRAANGVVLVTTKKGTKGKVQVNYNFSQGWASAWKHRDVLNATEYAVMMNEGLVNSGRAPKFADPYQYGEGTDWQNLVFNDNAPVQNHEISASGATDKVNYYLSLGFYTQEGIIGGNYDRSNYQRLTMRSNTVYTMFDESKTRNWLNKLDIDVNISYARIKSKSIDANSWSGSVLGSALDLSPILTPTISGEAANTHVAENKKLFNDYVPFYTGRVDENGYKEVYTQPGSDYNEMGNPLAMLSLPGAQGWSHKFVANFAANLQLWDGLKYRISYGVDKSFWGDDGYTPIYYIRKGYSSDKSVAYSSKSDGCVWQLENTLTYDKTFGDHSLNIVLGQSAKKSTGSGLNGGRYDIISYSRPYINASTGEQAEGRMYAGGAPFDWHTLSSLFGRASYNYAERYMAEVTVRRDGSSRFGPNNHYATFPSFSAGWNIHNESFMQTANDWLSNMKLRFSWGKNGNENIPNFLYTVTAATGNNNNYILGRDEHQQTGSKASGLPNADLKWEESTQTDVGLDFGFFNQALTLSVDYYVKKTNGMLLQQPIPTYVGEAKPWGNVGEMKNSGVEFEASYKWNISDARFRLSGNMSYLKNELVNYGNETGYANYDSFQGIGTITRAENGLPFPFFYGFKTNGIFQNMNEVLSYVGPDGKLMQPNAQPGDVRFVDVDGNGVIDDNDQTKIGKGMPDWTFGLNLTAAWRGIDFSMMLQGVIGNEIFDATRRTDIESSNLPSWMLGRWTGEGTSNKYPAYRIGNTSNDGMNWRSNDLYLTDGSYLRLKNIQLSYTLPQSFTKKAFIEKLRFYVAAENLLTFTKYAGMDPEISSGGTSLGVDYGIYPQARTWTVGLNLTF</sequence>
<dbReference type="EMBL" id="ACKS01000103">
    <property type="protein sequence ID" value="EFA43024.1"/>
    <property type="molecule type" value="Genomic_DNA"/>
</dbReference>
<dbReference type="InterPro" id="IPR036942">
    <property type="entry name" value="Beta-barrel_TonB_sf"/>
</dbReference>
<evidence type="ECO:0000256" key="6">
    <source>
        <dbReference type="ARBA" id="ARBA00023136"/>
    </source>
</evidence>
<dbReference type="Pfam" id="PF00593">
    <property type="entry name" value="TonB_dep_Rec_b-barrel"/>
    <property type="match status" value="1"/>
</dbReference>
<dbReference type="GO" id="GO:0009279">
    <property type="term" value="C:cell outer membrane"/>
    <property type="evidence" value="ECO:0007669"/>
    <property type="project" value="UniProtKB-SubCell"/>
</dbReference>
<dbReference type="NCBIfam" id="TIGR04056">
    <property type="entry name" value="OMP_RagA_SusC"/>
    <property type="match status" value="1"/>
</dbReference>
<evidence type="ECO:0000256" key="4">
    <source>
        <dbReference type="ARBA" id="ARBA00022692"/>
    </source>
</evidence>
<evidence type="ECO:0000256" key="3">
    <source>
        <dbReference type="ARBA" id="ARBA00022452"/>
    </source>
</evidence>
<dbReference type="InterPro" id="IPR000531">
    <property type="entry name" value="Beta-barrel_TonB"/>
</dbReference>
<dbReference type="OrthoDB" id="1109428at2"/>
<evidence type="ECO:0000256" key="7">
    <source>
        <dbReference type="ARBA" id="ARBA00023237"/>
    </source>
</evidence>
<dbReference type="InterPro" id="IPR039426">
    <property type="entry name" value="TonB-dep_rcpt-like"/>
</dbReference>
<keyword evidence="2 8" id="KW-0813">Transport</keyword>
<dbReference type="RefSeq" id="WP_007174940.1">
    <property type="nucleotide sequence ID" value="NZ_GG704783.1"/>
</dbReference>
<dbReference type="Proteomes" id="UP000003160">
    <property type="component" value="Unassembled WGS sequence"/>
</dbReference>
<dbReference type="InterPro" id="IPR008969">
    <property type="entry name" value="CarboxyPept-like_regulatory"/>
</dbReference>
<evidence type="ECO:0000313" key="14">
    <source>
        <dbReference type="Proteomes" id="UP000003160"/>
    </source>
</evidence>
<dbReference type="eggNOG" id="COG1629">
    <property type="taxonomic scope" value="Bacteria"/>
</dbReference>
<evidence type="ECO:0000256" key="9">
    <source>
        <dbReference type="RuleBase" id="RU003357"/>
    </source>
</evidence>
<keyword evidence="4 8" id="KW-0812">Transmembrane</keyword>
<dbReference type="InterPro" id="IPR037066">
    <property type="entry name" value="Plug_dom_sf"/>
</dbReference>
<dbReference type="Gene3D" id="2.40.170.20">
    <property type="entry name" value="TonB-dependent receptor, beta-barrel domain"/>
    <property type="match status" value="1"/>
</dbReference>
<accession>D1Q010</accession>
<evidence type="ECO:0000256" key="8">
    <source>
        <dbReference type="PROSITE-ProRule" id="PRU01360"/>
    </source>
</evidence>
<evidence type="ECO:0000256" key="1">
    <source>
        <dbReference type="ARBA" id="ARBA00004571"/>
    </source>
</evidence>
<dbReference type="Pfam" id="PF13715">
    <property type="entry name" value="CarbopepD_reg_2"/>
    <property type="match status" value="1"/>
</dbReference>
<dbReference type="PROSITE" id="PS52016">
    <property type="entry name" value="TONB_DEPENDENT_REC_3"/>
    <property type="match status" value="1"/>
</dbReference>
<evidence type="ECO:0000259" key="11">
    <source>
        <dbReference type="Pfam" id="PF00593"/>
    </source>
</evidence>
<reference evidence="13 14" key="1">
    <citation type="submission" date="2009-10" db="EMBL/GenBank/DDBJ databases">
        <authorList>
            <person name="Qin X."/>
            <person name="Bachman B."/>
            <person name="Battles P."/>
            <person name="Bell A."/>
            <person name="Bess C."/>
            <person name="Bickham C."/>
            <person name="Chaboub L."/>
            <person name="Chen D."/>
            <person name="Coyle M."/>
            <person name="Deiros D.R."/>
            <person name="Dinh H."/>
            <person name="Forbes L."/>
            <person name="Fowler G."/>
            <person name="Francisco L."/>
            <person name="Fu Q."/>
            <person name="Gubbala S."/>
            <person name="Hale W."/>
            <person name="Han Y."/>
            <person name="Hemphill L."/>
            <person name="Highlander S.K."/>
            <person name="Hirani K."/>
            <person name="Hogues M."/>
            <person name="Jackson L."/>
            <person name="Jakkamsetti A."/>
            <person name="Javaid M."/>
            <person name="Jiang H."/>
            <person name="Korchina V."/>
            <person name="Kovar C."/>
            <person name="Lara F."/>
            <person name="Lee S."/>
            <person name="Mata R."/>
            <person name="Mathew T."/>
            <person name="Moen C."/>
            <person name="Morales K."/>
            <person name="Munidasa M."/>
            <person name="Nazareth L."/>
            <person name="Ngo R."/>
            <person name="Nguyen L."/>
            <person name="Okwuonu G."/>
            <person name="Ongeri F."/>
            <person name="Patil S."/>
            <person name="Petrosino J."/>
            <person name="Pham C."/>
            <person name="Pham P."/>
            <person name="Pu L.-L."/>
            <person name="Puazo M."/>
            <person name="Raj R."/>
            <person name="Reid J."/>
            <person name="Rouhana J."/>
            <person name="Saada N."/>
            <person name="Shang Y."/>
            <person name="Simmons D."/>
            <person name="Thornton R."/>
            <person name="Warren J."/>
            <person name="Weissenberger G."/>
            <person name="Zhang J."/>
            <person name="Zhang L."/>
            <person name="Zhou C."/>
            <person name="Zhu D."/>
            <person name="Muzny D."/>
            <person name="Worley K."/>
            <person name="Gibbs R."/>
        </authorList>
    </citation>
    <scope>NUCLEOTIDE SEQUENCE [LARGE SCALE GENOMIC DNA]</scope>
    <source>
        <strain evidence="13 14">DSM 17361</strain>
    </source>
</reference>